<dbReference type="InterPro" id="IPR005839">
    <property type="entry name" value="Methylthiotransferase"/>
</dbReference>
<keyword evidence="10" id="KW-0408">Iron</keyword>
<dbReference type="InterPro" id="IPR006467">
    <property type="entry name" value="MiaB-like_bact"/>
</dbReference>
<dbReference type="InterPro" id="IPR038135">
    <property type="entry name" value="Methylthiotransferase_N_sf"/>
</dbReference>
<evidence type="ECO:0000256" key="7">
    <source>
        <dbReference type="ARBA" id="ARBA00022691"/>
    </source>
</evidence>
<dbReference type="Gene3D" id="3.40.50.12160">
    <property type="entry name" value="Methylthiotransferase, N-terminal domain"/>
    <property type="match status" value="1"/>
</dbReference>
<keyword evidence="8" id="KW-0819">tRNA processing</keyword>
<organism evidence="18 19">
    <name type="scientific">Pectinatus cerevisiiphilus</name>
    <dbReference type="NCBI Taxonomy" id="86956"/>
    <lineage>
        <taxon>Bacteria</taxon>
        <taxon>Bacillati</taxon>
        <taxon>Bacillota</taxon>
        <taxon>Negativicutes</taxon>
        <taxon>Selenomonadales</taxon>
        <taxon>Selenomonadaceae</taxon>
        <taxon>Pectinatus</taxon>
    </lineage>
</organism>
<evidence type="ECO:0000256" key="8">
    <source>
        <dbReference type="ARBA" id="ARBA00022694"/>
    </source>
</evidence>
<evidence type="ECO:0000259" key="16">
    <source>
        <dbReference type="PROSITE" id="PS51449"/>
    </source>
</evidence>
<comment type="cofactor">
    <cofactor evidence="1">
        <name>[4Fe-4S] cluster</name>
        <dbReference type="ChEBI" id="CHEBI:49883"/>
    </cofactor>
</comment>
<comment type="catalytic activity">
    <reaction evidence="13">
        <text>N(6)-L-threonylcarbamoyladenosine(37) in tRNA + (sulfur carrier)-SH + AH2 + 2 S-adenosyl-L-methionine = 2-methylsulfanyl-N(6)-L-threonylcarbamoyladenosine(37) in tRNA + (sulfur carrier)-H + 5'-deoxyadenosine + L-methionine + A + S-adenosyl-L-homocysteine + 2 H(+)</text>
        <dbReference type="Rhea" id="RHEA:37075"/>
        <dbReference type="Rhea" id="RHEA-COMP:10163"/>
        <dbReference type="Rhea" id="RHEA-COMP:11092"/>
        <dbReference type="Rhea" id="RHEA-COMP:14737"/>
        <dbReference type="Rhea" id="RHEA-COMP:14739"/>
        <dbReference type="ChEBI" id="CHEBI:13193"/>
        <dbReference type="ChEBI" id="CHEBI:15378"/>
        <dbReference type="ChEBI" id="CHEBI:17319"/>
        <dbReference type="ChEBI" id="CHEBI:17499"/>
        <dbReference type="ChEBI" id="CHEBI:29917"/>
        <dbReference type="ChEBI" id="CHEBI:57844"/>
        <dbReference type="ChEBI" id="CHEBI:57856"/>
        <dbReference type="ChEBI" id="CHEBI:59789"/>
        <dbReference type="ChEBI" id="CHEBI:64428"/>
        <dbReference type="ChEBI" id="CHEBI:74418"/>
        <dbReference type="ChEBI" id="CHEBI:74420"/>
        <dbReference type="EC" id="2.8.4.5"/>
    </reaction>
</comment>
<dbReference type="PANTHER" id="PTHR11918:SF45">
    <property type="entry name" value="THREONYLCARBAMOYLADENOSINE TRNA METHYLTHIOTRANSFERASE"/>
    <property type="match status" value="1"/>
</dbReference>
<dbReference type="InterPro" id="IPR006638">
    <property type="entry name" value="Elp3/MiaA/NifB-like_rSAM"/>
</dbReference>
<keyword evidence="5" id="KW-0963">Cytoplasm</keyword>
<gene>
    <name evidence="18" type="ORF">EDC37_11355</name>
</gene>
<dbReference type="SFLD" id="SFLDS00029">
    <property type="entry name" value="Radical_SAM"/>
    <property type="match status" value="1"/>
</dbReference>
<keyword evidence="7" id="KW-0949">S-adenosyl-L-methionine</keyword>
<evidence type="ECO:0000256" key="3">
    <source>
        <dbReference type="ARBA" id="ARBA00013273"/>
    </source>
</evidence>
<comment type="caution">
    <text evidence="18">The sequence shown here is derived from an EMBL/GenBank/DDBJ whole genome shotgun (WGS) entry which is preliminary data.</text>
</comment>
<evidence type="ECO:0000256" key="6">
    <source>
        <dbReference type="ARBA" id="ARBA00022679"/>
    </source>
</evidence>
<dbReference type="SFLD" id="SFLDG01061">
    <property type="entry name" value="methylthiotransferase"/>
    <property type="match status" value="1"/>
</dbReference>
<dbReference type="GO" id="GO:0046872">
    <property type="term" value="F:metal ion binding"/>
    <property type="evidence" value="ECO:0007669"/>
    <property type="project" value="UniProtKB-KW"/>
</dbReference>
<keyword evidence="6 18" id="KW-0808">Transferase</keyword>
<dbReference type="Proteomes" id="UP000295188">
    <property type="component" value="Unassembled WGS sequence"/>
</dbReference>
<evidence type="ECO:0000256" key="9">
    <source>
        <dbReference type="ARBA" id="ARBA00022723"/>
    </source>
</evidence>
<evidence type="ECO:0000256" key="12">
    <source>
        <dbReference type="ARBA" id="ARBA00031213"/>
    </source>
</evidence>
<feature type="domain" description="Radical SAM core" evidence="17">
    <location>
        <begin position="139"/>
        <end position="369"/>
    </location>
</feature>
<dbReference type="Pfam" id="PF04055">
    <property type="entry name" value="Radical_SAM"/>
    <property type="match status" value="1"/>
</dbReference>
<keyword evidence="4" id="KW-0004">4Fe-4S</keyword>
<dbReference type="InterPro" id="IPR058240">
    <property type="entry name" value="rSAM_sf"/>
</dbReference>
<evidence type="ECO:0000313" key="18">
    <source>
        <dbReference type="EMBL" id="TCS77817.1"/>
    </source>
</evidence>
<dbReference type="InterPro" id="IPR034557">
    <property type="entry name" value="ThrcA_tRNA_MEthiotransferase"/>
</dbReference>
<sequence>MSKVAFTTLGCKVNQFETETMMGLFRQRGYEIVDFTEKADAYIINTCSVTHLGEKKSRQLIRRAAHLNEDAVIAVTGCYAQLEPEEIRKIEGVKAVIGTNERKHIVDVVEEAAGKHEFVESVKNVMKDHDFEDIPMFGIQSRTRAFLKIQDGCTNFCSYCIIPYARGPLRSRTIESIKKEAQKLVANGFHEIVLGGIHLGAYGRDMGSKITLADAVEAVLAVDGLKRLRLGSLESIEVSDALLQLLVENEHFAHHLHLPLQSGNDNVLKMMNRHYTTKEYAELLQRIVKKVPDIAISADVIAGFPGETEEQFRQSIEYIKTLPICRMHVFPYSKRKGTPAADMPQQVDDTVKKQRAHALQQLSEEKSVEYRSRFIGKTLSVLIEKTRQDHLTDGHTGNYIKVYTEEKLDRGSIQPMKMTKLYKDGLWGENLF</sequence>
<reference evidence="18 19" key="1">
    <citation type="submission" date="2019-03" db="EMBL/GenBank/DDBJ databases">
        <title>Genomic Encyclopedia of Type Strains, Phase IV (KMG-IV): sequencing the most valuable type-strain genomes for metagenomic binning, comparative biology and taxonomic classification.</title>
        <authorList>
            <person name="Goeker M."/>
        </authorList>
    </citation>
    <scope>NUCLEOTIDE SEQUENCE [LARGE SCALE GENOMIC DNA]</scope>
    <source>
        <strain evidence="18 19">DSM 20467</strain>
    </source>
</reference>
<evidence type="ECO:0000256" key="14">
    <source>
        <dbReference type="ARBA" id="ARBA00061574"/>
    </source>
</evidence>
<dbReference type="EMBL" id="SMAA01000013">
    <property type="protein sequence ID" value="TCS77817.1"/>
    <property type="molecule type" value="Genomic_DNA"/>
</dbReference>
<evidence type="ECO:0000256" key="11">
    <source>
        <dbReference type="ARBA" id="ARBA00023014"/>
    </source>
</evidence>
<dbReference type="InterPro" id="IPR013848">
    <property type="entry name" value="Methylthiotransferase_N"/>
</dbReference>
<dbReference type="PROSITE" id="PS51918">
    <property type="entry name" value="RADICAL_SAM"/>
    <property type="match status" value="1"/>
</dbReference>
<evidence type="ECO:0000256" key="10">
    <source>
        <dbReference type="ARBA" id="ARBA00023004"/>
    </source>
</evidence>
<dbReference type="NCBIfam" id="TIGR00089">
    <property type="entry name" value="MiaB/RimO family radical SAM methylthiotransferase"/>
    <property type="match status" value="1"/>
</dbReference>
<dbReference type="Gene3D" id="3.80.30.20">
    <property type="entry name" value="tm_1862 like domain"/>
    <property type="match status" value="1"/>
</dbReference>
<dbReference type="PROSITE" id="PS51449">
    <property type="entry name" value="MTTASE_N"/>
    <property type="match status" value="1"/>
</dbReference>
<dbReference type="AlphaFoldDB" id="A0A4R3K537"/>
<dbReference type="GO" id="GO:0051539">
    <property type="term" value="F:4 iron, 4 sulfur cluster binding"/>
    <property type="evidence" value="ECO:0007669"/>
    <property type="project" value="UniProtKB-KW"/>
</dbReference>
<dbReference type="CDD" id="cd01335">
    <property type="entry name" value="Radical_SAM"/>
    <property type="match status" value="1"/>
</dbReference>
<evidence type="ECO:0000256" key="2">
    <source>
        <dbReference type="ARBA" id="ARBA00002399"/>
    </source>
</evidence>
<dbReference type="InterPro" id="IPR020612">
    <property type="entry name" value="Methylthiotransferase_CS"/>
</dbReference>
<dbReference type="RefSeq" id="WP_132550571.1">
    <property type="nucleotide sequence ID" value="NZ_SMAA01000013.1"/>
</dbReference>
<comment type="function">
    <text evidence="2">Catalyzes the methylthiolation of N6-threonylcarbamoyladenosine (t(6)A), leading to the formation of 2-methylthio-N6-threonylcarbamoyladenosine (ms(2)t(6)A) at position 37 in tRNAs that read codons beginning with adenine.</text>
</comment>
<dbReference type="OrthoDB" id="9805215at2"/>
<dbReference type="PANTHER" id="PTHR11918">
    <property type="entry name" value="RADICAL SAM PROTEINS"/>
    <property type="match status" value="1"/>
</dbReference>
<keyword evidence="19" id="KW-1185">Reference proteome</keyword>
<dbReference type="PROSITE" id="PS01278">
    <property type="entry name" value="MTTASE_RADICAL"/>
    <property type="match status" value="1"/>
</dbReference>
<dbReference type="GO" id="GO:0035598">
    <property type="term" value="F:tRNA (N(6)-L-threonylcarbamoyladenosine(37)-C(2))-methylthiotransferase activity"/>
    <property type="evidence" value="ECO:0007669"/>
    <property type="project" value="UniProtKB-EC"/>
</dbReference>
<dbReference type="InterPro" id="IPR023404">
    <property type="entry name" value="rSAM_horseshoe"/>
</dbReference>
<dbReference type="SUPFAM" id="SSF102114">
    <property type="entry name" value="Radical SAM enzymes"/>
    <property type="match status" value="1"/>
</dbReference>
<keyword evidence="9" id="KW-0479">Metal-binding</keyword>
<keyword evidence="11" id="KW-0411">Iron-sulfur</keyword>
<dbReference type="SFLD" id="SFLDG01082">
    <property type="entry name" value="B12-binding_domain_containing"/>
    <property type="match status" value="1"/>
</dbReference>
<evidence type="ECO:0000256" key="1">
    <source>
        <dbReference type="ARBA" id="ARBA00001966"/>
    </source>
</evidence>
<evidence type="ECO:0000256" key="4">
    <source>
        <dbReference type="ARBA" id="ARBA00022485"/>
    </source>
</evidence>
<dbReference type="EC" id="2.8.4.5" evidence="3"/>
<comment type="similarity">
    <text evidence="14">Belongs to the methylthiotransferase family. MtaB subfamily.</text>
</comment>
<evidence type="ECO:0000313" key="19">
    <source>
        <dbReference type="Proteomes" id="UP000295188"/>
    </source>
</evidence>
<proteinExistence type="inferred from homology"/>
<dbReference type="InterPro" id="IPR007197">
    <property type="entry name" value="rSAM"/>
</dbReference>
<evidence type="ECO:0000256" key="13">
    <source>
        <dbReference type="ARBA" id="ARBA00051661"/>
    </source>
</evidence>
<protein>
    <recommendedName>
        <fullName evidence="15">Threonylcarbamoyladenosine tRNA methylthiotransferase MtaB</fullName>
        <ecNumber evidence="3">2.8.4.5</ecNumber>
    </recommendedName>
    <alternativeName>
        <fullName evidence="12">tRNA-t(6)A37 methylthiotransferase</fullName>
    </alternativeName>
</protein>
<accession>A0A4R3K537</accession>
<dbReference type="NCBIfam" id="TIGR01579">
    <property type="entry name" value="MiaB-like-C"/>
    <property type="match status" value="1"/>
</dbReference>
<evidence type="ECO:0000259" key="17">
    <source>
        <dbReference type="PROSITE" id="PS51918"/>
    </source>
</evidence>
<name>A0A4R3K537_9FIRM</name>
<dbReference type="SFLD" id="SFLDF00295">
    <property type="entry name" value="threonylcarbamoyladenosine_tRN"/>
    <property type="match status" value="1"/>
</dbReference>
<dbReference type="Pfam" id="PF00919">
    <property type="entry name" value="UPF0004"/>
    <property type="match status" value="1"/>
</dbReference>
<dbReference type="SMART" id="SM00729">
    <property type="entry name" value="Elp3"/>
    <property type="match status" value="1"/>
</dbReference>
<evidence type="ECO:0000256" key="15">
    <source>
        <dbReference type="ARBA" id="ARBA00069898"/>
    </source>
</evidence>
<feature type="domain" description="MTTase N-terminal" evidence="16">
    <location>
        <begin position="2"/>
        <end position="114"/>
    </location>
</feature>
<evidence type="ECO:0000256" key="5">
    <source>
        <dbReference type="ARBA" id="ARBA00022490"/>
    </source>
</evidence>
<dbReference type="FunFam" id="3.40.50.12160:FF:000004">
    <property type="entry name" value="Threonylcarbamoyladenosine tRNA methylthiotransferase MtaB"/>
    <property type="match status" value="1"/>
</dbReference>
<dbReference type="FunFam" id="3.80.30.20:FF:000001">
    <property type="entry name" value="tRNA-2-methylthio-N(6)-dimethylallyladenosine synthase 2"/>
    <property type="match status" value="1"/>
</dbReference>